<protein>
    <recommendedName>
        <fullName evidence="2">DUF7779 domain-containing protein</fullName>
    </recommendedName>
</protein>
<evidence type="ECO:0000313" key="4">
    <source>
        <dbReference type="Proteomes" id="UP000054321"/>
    </source>
</evidence>
<dbReference type="HOGENOM" id="CLU_000288_125_7_1"/>
<dbReference type="InterPro" id="IPR019734">
    <property type="entry name" value="TPR_rpt"/>
</dbReference>
<dbReference type="SMART" id="SM00028">
    <property type="entry name" value="TPR"/>
    <property type="match status" value="4"/>
</dbReference>
<dbReference type="PANTHER" id="PTHR35205">
    <property type="entry name" value="NB-ARC AND TPR DOMAIN PROTEIN"/>
    <property type="match status" value="1"/>
</dbReference>
<dbReference type="AlphaFoldDB" id="A0A0C3HAX7"/>
<reference evidence="4" key="2">
    <citation type="submission" date="2015-01" db="EMBL/GenBank/DDBJ databases">
        <title>Evolutionary Origins and Diversification of the Mycorrhizal Mutualists.</title>
        <authorList>
            <consortium name="DOE Joint Genome Institute"/>
            <consortium name="Mycorrhizal Genomics Consortium"/>
            <person name="Kohler A."/>
            <person name="Kuo A."/>
            <person name="Nagy L.G."/>
            <person name="Floudas D."/>
            <person name="Copeland A."/>
            <person name="Barry K.W."/>
            <person name="Cichocki N."/>
            <person name="Veneault-Fourrey C."/>
            <person name="LaButti K."/>
            <person name="Lindquist E.A."/>
            <person name="Lipzen A."/>
            <person name="Lundell T."/>
            <person name="Morin E."/>
            <person name="Murat C."/>
            <person name="Riley R."/>
            <person name="Ohm R."/>
            <person name="Sun H."/>
            <person name="Tunlid A."/>
            <person name="Henrissat B."/>
            <person name="Grigoriev I.V."/>
            <person name="Hibbett D.S."/>
            <person name="Martin F."/>
        </authorList>
    </citation>
    <scope>NUCLEOTIDE SEQUENCE [LARGE SCALE GENOMIC DNA]</scope>
    <source>
        <strain evidence="4">Zn</strain>
    </source>
</reference>
<dbReference type="InterPro" id="IPR011990">
    <property type="entry name" value="TPR-like_helical_dom_sf"/>
</dbReference>
<organism evidence="3 4">
    <name type="scientific">Oidiodendron maius (strain Zn)</name>
    <dbReference type="NCBI Taxonomy" id="913774"/>
    <lineage>
        <taxon>Eukaryota</taxon>
        <taxon>Fungi</taxon>
        <taxon>Dikarya</taxon>
        <taxon>Ascomycota</taxon>
        <taxon>Pezizomycotina</taxon>
        <taxon>Leotiomycetes</taxon>
        <taxon>Leotiomycetes incertae sedis</taxon>
        <taxon>Myxotrichaceae</taxon>
        <taxon>Oidiodendron</taxon>
    </lineage>
</organism>
<dbReference type="SUPFAM" id="SSF52540">
    <property type="entry name" value="P-loop containing nucleoside triphosphate hydrolases"/>
    <property type="match status" value="1"/>
</dbReference>
<dbReference type="PANTHER" id="PTHR35205:SF1">
    <property type="entry name" value="ZU5 DOMAIN-CONTAINING PROTEIN"/>
    <property type="match status" value="1"/>
</dbReference>
<dbReference type="Gene3D" id="3.40.50.300">
    <property type="entry name" value="P-loop containing nucleotide triphosphate hydrolases"/>
    <property type="match status" value="1"/>
</dbReference>
<dbReference type="STRING" id="913774.A0A0C3HAX7"/>
<dbReference type="InParanoid" id="A0A0C3HAX7"/>
<evidence type="ECO:0000256" key="1">
    <source>
        <dbReference type="SAM" id="MobiDB-lite"/>
    </source>
</evidence>
<evidence type="ECO:0000259" key="2">
    <source>
        <dbReference type="Pfam" id="PF25000"/>
    </source>
</evidence>
<feature type="compositionally biased region" description="Acidic residues" evidence="1">
    <location>
        <begin position="992"/>
        <end position="1003"/>
    </location>
</feature>
<dbReference type="Proteomes" id="UP000054321">
    <property type="component" value="Unassembled WGS sequence"/>
</dbReference>
<proteinExistence type="predicted"/>
<dbReference type="EMBL" id="KN832872">
    <property type="protein sequence ID" value="KIN05406.1"/>
    <property type="molecule type" value="Genomic_DNA"/>
</dbReference>
<name>A0A0C3HAX7_OIDMZ</name>
<dbReference type="InterPro" id="IPR027417">
    <property type="entry name" value="P-loop_NTPase"/>
</dbReference>
<dbReference type="GO" id="GO:0043531">
    <property type="term" value="F:ADP binding"/>
    <property type="evidence" value="ECO:0007669"/>
    <property type="project" value="InterPro"/>
</dbReference>
<gene>
    <name evidence="3" type="ORF">OIDMADRAFT_51217</name>
</gene>
<evidence type="ECO:0000313" key="3">
    <source>
        <dbReference type="EMBL" id="KIN05406.1"/>
    </source>
</evidence>
<keyword evidence="4" id="KW-1185">Reference proteome</keyword>
<reference evidence="3 4" key="1">
    <citation type="submission" date="2014-04" db="EMBL/GenBank/DDBJ databases">
        <authorList>
            <consortium name="DOE Joint Genome Institute"/>
            <person name="Kuo A."/>
            <person name="Martino E."/>
            <person name="Perotto S."/>
            <person name="Kohler A."/>
            <person name="Nagy L.G."/>
            <person name="Floudas D."/>
            <person name="Copeland A."/>
            <person name="Barry K.W."/>
            <person name="Cichocki N."/>
            <person name="Veneault-Fourrey C."/>
            <person name="LaButti K."/>
            <person name="Lindquist E.A."/>
            <person name="Lipzen A."/>
            <person name="Lundell T."/>
            <person name="Morin E."/>
            <person name="Murat C."/>
            <person name="Sun H."/>
            <person name="Tunlid A."/>
            <person name="Henrissat B."/>
            <person name="Grigoriev I.V."/>
            <person name="Hibbett D.S."/>
            <person name="Martin F."/>
            <person name="Nordberg H.P."/>
            <person name="Cantor M.N."/>
            <person name="Hua S.X."/>
        </authorList>
    </citation>
    <scope>NUCLEOTIDE SEQUENCE [LARGE SCALE GENOMIC DNA]</scope>
    <source>
        <strain evidence="3 4">Zn</strain>
    </source>
</reference>
<dbReference type="SUPFAM" id="SSF48452">
    <property type="entry name" value="TPR-like"/>
    <property type="match status" value="1"/>
</dbReference>
<dbReference type="InterPro" id="IPR056681">
    <property type="entry name" value="DUF7779"/>
</dbReference>
<feature type="region of interest" description="Disordered" evidence="1">
    <location>
        <begin position="982"/>
        <end position="1003"/>
    </location>
</feature>
<feature type="compositionally biased region" description="Basic and acidic residues" evidence="1">
    <location>
        <begin position="982"/>
        <end position="991"/>
    </location>
</feature>
<dbReference type="Pfam" id="PF25000">
    <property type="entry name" value="DUF7779"/>
    <property type="match status" value="1"/>
</dbReference>
<feature type="domain" description="DUF7779" evidence="2">
    <location>
        <begin position="540"/>
        <end position="629"/>
    </location>
</feature>
<dbReference type="Gene3D" id="1.25.40.10">
    <property type="entry name" value="Tetratricopeptide repeat domain"/>
    <property type="match status" value="2"/>
</dbReference>
<accession>A0A0C3HAX7</accession>
<dbReference type="OrthoDB" id="6161812at2759"/>
<sequence length="1012" mass="115507">MKVDDFGFQGVQLKEDGKSVLATSPRYRASSEHTVNTDAVSSTVYQFDADDIYFKAWRSVTNDCKYKLENDQLCEALKVTSSMEFKAQLELLSHQHKNKLQTQVLYMLYMTVPHYEEFAVMFVKMMKRDIDMSMMWGLLYLVVKLSMESRDSLDRIFQLLKAIGNNLDSLSEFGQTTPPENLKEDSVLVHNEIMVLWLNIILLFRANPGKIPEEEWKPIQEKRDTIVNAIKDAVEKCLIYAKIDLTKKQQKDMELQLHFKSTSISDELLSQDPTNLSNGMSTCHKLPASRNLNFFGRETEMKEIEIFLGINGEPAATGFLSVVLHGLGGMGKTQIALEFAYRNVDKFPVILWFNGETETSMQLSFSAAAVDWLCLHDAALNSDVDNRFALLKWLQETKVNWLLIYDNVEDSRILNEYLPISPKKGSVIITSRKRSFNWNRGAIEIVEFAAFTGLDFITHLLKNRPLSDKDREAAIELSGKLYGHPLAINQMVALMDSKMWSFSKFLRKYETRRPSLLKEAKKEWSHGGYELLLGSLFSMSFGALSPTSRHMLGILSLISPDIITQDIFKLDESLKVPETLSYCQDEDEIESIIKDLVELSLIKCDPDNDNLNIHRLVQDEFNFQLSDSDRESVFNSAALLLYEAFPKQVNGERFEDRLPICGKYIQHVYCLIGNLNAALNADKQLKRPPSITPCAEYVRLMTNAAWYCAERQDHFKLESVLENAFQAININGMKDIDPLPWAHLCNSAGRLWGQRGHFERGERNFLACLEIRKEIFGRGDENIAGLLSNLGNINLSMARYDTALDYQRQALDWGVVNGRNELSPRAQAIIMINTARVLTDLGHTEEARNMFRMSDEITSNKQSSLRFFYGGRLYLKEGNLKEAKEAFTKSKYFEEHCERPTSMLVASCHYRLGIIALRENDPQTALRLLRESCAILELRQAPECAKARVLYALWKARSQAGFEGDSQEGDFNDMLEQAQKIRKELSGKGDSDSDSDSDSEEAYDLLVDCQLR</sequence>